<keyword evidence="2" id="KW-1185">Reference proteome</keyword>
<dbReference type="AlphaFoldDB" id="A0A1R3JFR6"/>
<reference evidence="1 2" key="1">
    <citation type="submission" date="2013-09" db="EMBL/GenBank/DDBJ databases">
        <title>Corchorus capsularis genome sequencing.</title>
        <authorList>
            <person name="Alam M."/>
            <person name="Haque M.S."/>
            <person name="Islam M.S."/>
            <person name="Emdad E.M."/>
            <person name="Islam M.M."/>
            <person name="Ahmed B."/>
            <person name="Halim A."/>
            <person name="Hossen Q.M.M."/>
            <person name="Hossain M.Z."/>
            <person name="Ahmed R."/>
            <person name="Khan M.M."/>
            <person name="Islam R."/>
            <person name="Rashid M.M."/>
            <person name="Khan S.A."/>
            <person name="Rahman M.S."/>
            <person name="Alam M."/>
        </authorList>
    </citation>
    <scope>NUCLEOTIDE SEQUENCE [LARGE SCALE GENOMIC DNA]</scope>
    <source>
        <strain evidence="2">cv. CVL-1</strain>
        <tissue evidence="1">Whole seedling</tissue>
    </source>
</reference>
<proteinExistence type="predicted"/>
<sequence length="28" mass="3089">MATKANQPTTGKHIFTYARSLSHVSNNN</sequence>
<dbReference type="Gramene" id="OMO93657">
    <property type="protein sequence ID" value="OMO93657"/>
    <property type="gene ID" value="CCACVL1_06415"/>
</dbReference>
<dbReference type="Proteomes" id="UP000188268">
    <property type="component" value="Unassembled WGS sequence"/>
</dbReference>
<gene>
    <name evidence="1" type="ORF">CCACVL1_06415</name>
</gene>
<comment type="caution">
    <text evidence="1">The sequence shown here is derived from an EMBL/GenBank/DDBJ whole genome shotgun (WGS) entry which is preliminary data.</text>
</comment>
<dbReference type="EMBL" id="AWWV01008063">
    <property type="protein sequence ID" value="OMO93657.1"/>
    <property type="molecule type" value="Genomic_DNA"/>
</dbReference>
<protein>
    <submittedName>
        <fullName evidence="1">Uncharacterized protein</fullName>
    </submittedName>
</protein>
<name>A0A1R3JFR6_COCAP</name>
<organism evidence="1 2">
    <name type="scientific">Corchorus capsularis</name>
    <name type="common">Jute</name>
    <dbReference type="NCBI Taxonomy" id="210143"/>
    <lineage>
        <taxon>Eukaryota</taxon>
        <taxon>Viridiplantae</taxon>
        <taxon>Streptophyta</taxon>
        <taxon>Embryophyta</taxon>
        <taxon>Tracheophyta</taxon>
        <taxon>Spermatophyta</taxon>
        <taxon>Magnoliopsida</taxon>
        <taxon>eudicotyledons</taxon>
        <taxon>Gunneridae</taxon>
        <taxon>Pentapetalae</taxon>
        <taxon>rosids</taxon>
        <taxon>malvids</taxon>
        <taxon>Malvales</taxon>
        <taxon>Malvaceae</taxon>
        <taxon>Grewioideae</taxon>
        <taxon>Apeibeae</taxon>
        <taxon>Corchorus</taxon>
    </lineage>
</organism>
<evidence type="ECO:0000313" key="1">
    <source>
        <dbReference type="EMBL" id="OMO93657.1"/>
    </source>
</evidence>
<accession>A0A1R3JFR6</accession>
<evidence type="ECO:0000313" key="2">
    <source>
        <dbReference type="Proteomes" id="UP000188268"/>
    </source>
</evidence>